<dbReference type="RefSeq" id="WP_096409178.1">
    <property type="nucleotide sequence ID" value="NZ_AP014598.1"/>
</dbReference>
<dbReference type="GO" id="GO:0031992">
    <property type="term" value="F:energy transducer activity"/>
    <property type="evidence" value="ECO:0007669"/>
    <property type="project" value="TreeGrafter"/>
</dbReference>
<accession>A0A0S3UNZ0</accession>
<name>A0A0S3UNZ0_PREIN</name>
<dbReference type="SUPFAM" id="SSF74653">
    <property type="entry name" value="TolA/TonB C-terminal domain"/>
    <property type="match status" value="1"/>
</dbReference>
<dbReference type="GO" id="GO:0015031">
    <property type="term" value="P:protein transport"/>
    <property type="evidence" value="ECO:0007669"/>
    <property type="project" value="UniProtKB-KW"/>
</dbReference>
<evidence type="ECO:0000313" key="14">
    <source>
        <dbReference type="Proteomes" id="UP000217431"/>
    </source>
</evidence>
<dbReference type="InterPro" id="IPR051045">
    <property type="entry name" value="TonB-dependent_transducer"/>
</dbReference>
<keyword evidence="3" id="KW-0813">Transport</keyword>
<evidence type="ECO:0000256" key="8">
    <source>
        <dbReference type="ARBA" id="ARBA00022989"/>
    </source>
</evidence>
<dbReference type="NCBIfam" id="TIGR01352">
    <property type="entry name" value="tonB_Cterm"/>
    <property type="match status" value="1"/>
</dbReference>
<evidence type="ECO:0000256" key="3">
    <source>
        <dbReference type="ARBA" id="ARBA00022448"/>
    </source>
</evidence>
<evidence type="ECO:0000259" key="12">
    <source>
        <dbReference type="PROSITE" id="PS52015"/>
    </source>
</evidence>
<sequence length="264" mass="30006">METKKSNNADLENKRWIRFVLGLTVALSVFFVAIEYSTQGDEEKQANANLLKDLKLHDQEMLPAIDQQNLAKEKDERKPTLEDMLNVKRSDIPQKVTPHEVGNTESNDEKTAAPNISDTPILTQQENNLPDPTKVEEVDKKETNKFTEDDADKRIERYDDKVSKRILSETPTPPGGWSFFMTWLTKNIKYPDTAKQAKQQGTVSVTFIVNADGTVSDIKIKEAKNTDFEQEVLKVVRTMGKWKPGIQNNKPCKSLLEIPIVFSL</sequence>
<evidence type="ECO:0000256" key="2">
    <source>
        <dbReference type="ARBA" id="ARBA00006555"/>
    </source>
</evidence>
<dbReference type="PROSITE" id="PS52015">
    <property type="entry name" value="TONB_CTD"/>
    <property type="match status" value="1"/>
</dbReference>
<evidence type="ECO:0000256" key="1">
    <source>
        <dbReference type="ARBA" id="ARBA00004383"/>
    </source>
</evidence>
<gene>
    <name evidence="13" type="ORF">PIOMA14_II_0643</name>
</gene>
<dbReference type="Gene3D" id="3.30.1150.10">
    <property type="match status" value="1"/>
</dbReference>
<evidence type="ECO:0000256" key="6">
    <source>
        <dbReference type="ARBA" id="ARBA00022692"/>
    </source>
</evidence>
<feature type="region of interest" description="Disordered" evidence="10">
    <location>
        <begin position="90"/>
        <end position="115"/>
    </location>
</feature>
<evidence type="ECO:0000256" key="10">
    <source>
        <dbReference type="SAM" id="MobiDB-lite"/>
    </source>
</evidence>
<dbReference type="AlphaFoldDB" id="A0A0S3UNZ0"/>
<proteinExistence type="inferred from homology"/>
<protein>
    <submittedName>
        <fullName evidence="13">Probable TonB protein</fullName>
    </submittedName>
</protein>
<dbReference type="PANTHER" id="PTHR33446">
    <property type="entry name" value="PROTEIN TONB-RELATED"/>
    <property type="match status" value="1"/>
</dbReference>
<keyword evidence="8 11" id="KW-1133">Transmembrane helix</keyword>
<keyword evidence="9 11" id="KW-0472">Membrane</keyword>
<dbReference type="Proteomes" id="UP000217431">
    <property type="component" value="Chromosome II"/>
</dbReference>
<dbReference type="EMBL" id="AP014598">
    <property type="protein sequence ID" value="BAU19147.1"/>
    <property type="molecule type" value="Genomic_DNA"/>
</dbReference>
<evidence type="ECO:0000256" key="7">
    <source>
        <dbReference type="ARBA" id="ARBA00022927"/>
    </source>
</evidence>
<dbReference type="Pfam" id="PF03544">
    <property type="entry name" value="TonB_C"/>
    <property type="match status" value="1"/>
</dbReference>
<feature type="transmembrane region" description="Helical" evidence="11">
    <location>
        <begin position="16"/>
        <end position="34"/>
    </location>
</feature>
<keyword evidence="7" id="KW-0653">Protein transport</keyword>
<evidence type="ECO:0000256" key="9">
    <source>
        <dbReference type="ARBA" id="ARBA00023136"/>
    </source>
</evidence>
<feature type="domain" description="TonB C-terminal" evidence="12">
    <location>
        <begin position="175"/>
        <end position="264"/>
    </location>
</feature>
<evidence type="ECO:0000256" key="5">
    <source>
        <dbReference type="ARBA" id="ARBA00022519"/>
    </source>
</evidence>
<dbReference type="GO" id="GO:0098797">
    <property type="term" value="C:plasma membrane protein complex"/>
    <property type="evidence" value="ECO:0007669"/>
    <property type="project" value="TreeGrafter"/>
</dbReference>
<keyword evidence="5" id="KW-0997">Cell inner membrane</keyword>
<comment type="similarity">
    <text evidence="2">Belongs to the TonB family.</text>
</comment>
<dbReference type="GO" id="GO:0055085">
    <property type="term" value="P:transmembrane transport"/>
    <property type="evidence" value="ECO:0007669"/>
    <property type="project" value="InterPro"/>
</dbReference>
<dbReference type="InterPro" id="IPR037682">
    <property type="entry name" value="TonB_C"/>
</dbReference>
<keyword evidence="6 11" id="KW-0812">Transmembrane</keyword>
<dbReference type="InterPro" id="IPR006260">
    <property type="entry name" value="TonB/TolA_C"/>
</dbReference>
<evidence type="ECO:0000313" key="13">
    <source>
        <dbReference type="EMBL" id="BAU19147.1"/>
    </source>
</evidence>
<evidence type="ECO:0000256" key="4">
    <source>
        <dbReference type="ARBA" id="ARBA00022475"/>
    </source>
</evidence>
<reference evidence="13 14" key="1">
    <citation type="journal article" date="2016" name="DNA Res.">
        <title>The complete genome sequencing of Prevotella intermedia strain OMA14 and a subsequent fine-scale, intra-species genomic comparison reveal an unusual amplification of conjugative and mobile transposons and identify a novel Prevotella-lineage-specific repeat.</title>
        <authorList>
            <person name="Naito M."/>
            <person name="Ogura Y."/>
            <person name="Itoh T."/>
            <person name="Shoji M."/>
            <person name="Okamoto M."/>
            <person name="Hayashi T."/>
            <person name="Nakayama K."/>
        </authorList>
    </citation>
    <scope>NUCLEOTIDE SEQUENCE [LARGE SCALE GENOMIC DNA]</scope>
    <source>
        <strain evidence="13 14">OMA14</strain>
    </source>
</reference>
<organism evidence="13 14">
    <name type="scientific">Prevotella intermedia</name>
    <dbReference type="NCBI Taxonomy" id="28131"/>
    <lineage>
        <taxon>Bacteria</taxon>
        <taxon>Pseudomonadati</taxon>
        <taxon>Bacteroidota</taxon>
        <taxon>Bacteroidia</taxon>
        <taxon>Bacteroidales</taxon>
        <taxon>Prevotellaceae</taxon>
        <taxon>Prevotella</taxon>
    </lineage>
</organism>
<comment type="subcellular location">
    <subcellularLocation>
        <location evidence="1">Cell inner membrane</location>
        <topology evidence="1">Single-pass membrane protein</topology>
        <orientation evidence="1">Periplasmic side</orientation>
    </subcellularLocation>
</comment>
<keyword evidence="4" id="KW-1003">Cell membrane</keyword>
<dbReference type="STRING" id="28131.BWX40_11160"/>
<dbReference type="PANTHER" id="PTHR33446:SF2">
    <property type="entry name" value="PROTEIN TONB"/>
    <property type="match status" value="1"/>
</dbReference>
<evidence type="ECO:0000256" key="11">
    <source>
        <dbReference type="SAM" id="Phobius"/>
    </source>
</evidence>